<reference evidence="1 2" key="1">
    <citation type="journal article" date="2019" name="Commun. Biol.">
        <title>The bagworm genome reveals a unique fibroin gene that provides high tensile strength.</title>
        <authorList>
            <person name="Kono N."/>
            <person name="Nakamura H."/>
            <person name="Ohtoshi R."/>
            <person name="Tomita M."/>
            <person name="Numata K."/>
            <person name="Arakawa K."/>
        </authorList>
    </citation>
    <scope>NUCLEOTIDE SEQUENCE [LARGE SCALE GENOMIC DNA]</scope>
</reference>
<organism evidence="1 2">
    <name type="scientific">Eumeta variegata</name>
    <name type="common">Bagworm moth</name>
    <name type="synonym">Eumeta japonica</name>
    <dbReference type="NCBI Taxonomy" id="151549"/>
    <lineage>
        <taxon>Eukaryota</taxon>
        <taxon>Metazoa</taxon>
        <taxon>Ecdysozoa</taxon>
        <taxon>Arthropoda</taxon>
        <taxon>Hexapoda</taxon>
        <taxon>Insecta</taxon>
        <taxon>Pterygota</taxon>
        <taxon>Neoptera</taxon>
        <taxon>Endopterygota</taxon>
        <taxon>Lepidoptera</taxon>
        <taxon>Glossata</taxon>
        <taxon>Ditrysia</taxon>
        <taxon>Tineoidea</taxon>
        <taxon>Psychidae</taxon>
        <taxon>Oiketicinae</taxon>
        <taxon>Eumeta</taxon>
    </lineage>
</organism>
<keyword evidence="2" id="KW-1185">Reference proteome</keyword>
<comment type="caution">
    <text evidence="1">The sequence shown here is derived from an EMBL/GenBank/DDBJ whole genome shotgun (WGS) entry which is preliminary data.</text>
</comment>
<proteinExistence type="predicted"/>
<dbReference type="EMBL" id="BGZK01003559">
    <property type="protein sequence ID" value="GBP02548.1"/>
    <property type="molecule type" value="Genomic_DNA"/>
</dbReference>
<name>A0A4C1SMV0_EUMVA</name>
<accession>A0A4C1SMV0</accession>
<sequence length="83" mass="8983">MTPNHQQLECPEDKTISQFSVSLGMRPPTFSIGSCHVPPFSSGVLPSVLGHPPTSSFMSSATSAISGYQSETILLHFLWIPDH</sequence>
<protein>
    <submittedName>
        <fullName evidence="1">Uncharacterized protein</fullName>
    </submittedName>
</protein>
<evidence type="ECO:0000313" key="1">
    <source>
        <dbReference type="EMBL" id="GBP02548.1"/>
    </source>
</evidence>
<dbReference type="Proteomes" id="UP000299102">
    <property type="component" value="Unassembled WGS sequence"/>
</dbReference>
<gene>
    <name evidence="1" type="ORF">EVAR_96034_1</name>
</gene>
<evidence type="ECO:0000313" key="2">
    <source>
        <dbReference type="Proteomes" id="UP000299102"/>
    </source>
</evidence>
<dbReference type="AlphaFoldDB" id="A0A4C1SMV0"/>